<evidence type="ECO:0000313" key="1">
    <source>
        <dbReference type="EMBL" id="BBX56965.1"/>
    </source>
</evidence>
<protein>
    <submittedName>
        <fullName evidence="1">Uncharacterized protein</fullName>
    </submittedName>
</protein>
<dbReference type="AlphaFoldDB" id="A0A7I7LB38"/>
<sequence length="79" mass="8500">MLSLEEGAPAMPINPAELHSAPGITVYASQRWYHLPTVTANVYAMRGHLDYDLNLTPSEAVKLARALVAAVELIAGGQR</sequence>
<accession>A0A7I7LB38</accession>
<evidence type="ECO:0000313" key="2">
    <source>
        <dbReference type="Proteomes" id="UP000467164"/>
    </source>
</evidence>
<organism evidence="1 2">
    <name type="scientific">Mycobacterium shottsii</name>
    <dbReference type="NCBI Taxonomy" id="133549"/>
    <lineage>
        <taxon>Bacteria</taxon>
        <taxon>Bacillati</taxon>
        <taxon>Actinomycetota</taxon>
        <taxon>Actinomycetes</taxon>
        <taxon>Mycobacteriales</taxon>
        <taxon>Mycobacteriaceae</taxon>
        <taxon>Mycobacterium</taxon>
        <taxon>Mycobacterium ulcerans group</taxon>
    </lineage>
</organism>
<reference evidence="1 2" key="1">
    <citation type="journal article" date="2019" name="Emerg. Microbes Infect.">
        <title>Comprehensive subspecies identification of 175 nontuberculous mycobacteria species based on 7547 genomic profiles.</title>
        <authorList>
            <person name="Matsumoto Y."/>
            <person name="Kinjo T."/>
            <person name="Motooka D."/>
            <person name="Nabeya D."/>
            <person name="Jung N."/>
            <person name="Uechi K."/>
            <person name="Horii T."/>
            <person name="Iida T."/>
            <person name="Fujita J."/>
            <person name="Nakamura S."/>
        </authorList>
    </citation>
    <scope>NUCLEOTIDE SEQUENCE [LARGE SCALE GENOMIC DNA]</scope>
    <source>
        <strain evidence="1 2">JCM 12657</strain>
    </source>
</reference>
<dbReference type="Proteomes" id="UP000467164">
    <property type="component" value="Chromosome"/>
</dbReference>
<gene>
    <name evidence="1" type="ORF">MSHO_23100</name>
</gene>
<proteinExistence type="predicted"/>
<dbReference type="EMBL" id="AP022572">
    <property type="protein sequence ID" value="BBX56965.1"/>
    <property type="molecule type" value="Genomic_DNA"/>
</dbReference>
<dbReference type="KEGG" id="msho:MSHO_23100"/>
<keyword evidence="2" id="KW-1185">Reference proteome</keyword>
<name>A0A7I7LB38_9MYCO</name>